<dbReference type="Pfam" id="PF14428">
    <property type="entry name" value="DddA-like"/>
    <property type="match status" value="1"/>
</dbReference>
<evidence type="ECO:0000313" key="3">
    <source>
        <dbReference type="Proteomes" id="UP000241118"/>
    </source>
</evidence>
<dbReference type="RefSeq" id="WP_106616101.1">
    <property type="nucleotide sequence ID" value="NZ_PYAX01000005.1"/>
</dbReference>
<feature type="compositionally biased region" description="Basic and acidic residues" evidence="1">
    <location>
        <begin position="108"/>
        <end position="117"/>
    </location>
</feature>
<dbReference type="Proteomes" id="UP000241118">
    <property type="component" value="Unassembled WGS sequence"/>
</dbReference>
<proteinExistence type="predicted"/>
<comment type="caution">
    <text evidence="2">The sequence shown here is derived from an EMBL/GenBank/DDBJ whole genome shotgun (WGS) entry which is preliminary data.</text>
</comment>
<name>A0A2P8I9N1_SACCR</name>
<feature type="compositionally biased region" description="Polar residues" evidence="1">
    <location>
        <begin position="85"/>
        <end position="97"/>
    </location>
</feature>
<gene>
    <name evidence="2" type="ORF">B0I31_105141</name>
</gene>
<evidence type="ECO:0000313" key="2">
    <source>
        <dbReference type="EMBL" id="PSL55183.1"/>
    </source>
</evidence>
<reference evidence="2 3" key="1">
    <citation type="submission" date="2018-03" db="EMBL/GenBank/DDBJ databases">
        <title>Genomic Encyclopedia of Type Strains, Phase III (KMG-III): the genomes of soil and plant-associated and newly described type strains.</title>
        <authorList>
            <person name="Whitman W."/>
        </authorList>
    </citation>
    <scope>NUCLEOTIDE SEQUENCE [LARGE SCALE GENOMIC DNA]</scope>
    <source>
        <strain evidence="2 3">CGMCC 4.7097</strain>
    </source>
</reference>
<feature type="region of interest" description="Disordered" evidence="1">
    <location>
        <begin position="76"/>
        <end position="150"/>
    </location>
</feature>
<sequence length="240" mass="25689">MVAALRQAVKDLPFTPLADALDLAEDAKALIELAATGSGQDEFLQVVARFDEVVNGIGELQKLLTTIQQTATAAASRLEGAAAPQTVTPQPKQTEPNQPAAAQPDSPKPPDRVRELLSKLPVRDSSNQKTHGYWLDGQGNAHGPLPSGRDELSEAATAELRRLGIAPSRGALMTADHVEVKLAVSLRASPEQEVTVVINNDPCARGPFSCDRLLPRILRPNQVVTVYWPGGVKTYRGRAV</sequence>
<dbReference type="InterPro" id="IPR032724">
    <property type="entry name" value="SCP1.201-like"/>
</dbReference>
<dbReference type="EMBL" id="PYAX01000005">
    <property type="protein sequence ID" value="PSL55183.1"/>
    <property type="molecule type" value="Genomic_DNA"/>
</dbReference>
<protein>
    <submittedName>
        <fullName evidence="2">Nucleic acid/nucleotide deaminase of polymorphic system toxin</fullName>
    </submittedName>
</protein>
<dbReference type="AlphaFoldDB" id="A0A2P8I9N1"/>
<evidence type="ECO:0000256" key="1">
    <source>
        <dbReference type="SAM" id="MobiDB-lite"/>
    </source>
</evidence>
<keyword evidence="3" id="KW-1185">Reference proteome</keyword>
<organism evidence="2 3">
    <name type="scientific">Saccharothrix carnea</name>
    <dbReference type="NCBI Taxonomy" id="1280637"/>
    <lineage>
        <taxon>Bacteria</taxon>
        <taxon>Bacillati</taxon>
        <taxon>Actinomycetota</taxon>
        <taxon>Actinomycetes</taxon>
        <taxon>Pseudonocardiales</taxon>
        <taxon>Pseudonocardiaceae</taxon>
        <taxon>Saccharothrix</taxon>
    </lineage>
</organism>
<dbReference type="OrthoDB" id="3690783at2"/>
<accession>A0A2P8I9N1</accession>